<protein>
    <submittedName>
        <fullName evidence="1">Uncharacterized protein</fullName>
    </submittedName>
</protein>
<name>A0A4R2I1T9_9ACTN</name>
<keyword evidence="2" id="KW-1185">Reference proteome</keyword>
<dbReference type="EMBL" id="SLWR01000023">
    <property type="protein sequence ID" value="TCO37636.1"/>
    <property type="molecule type" value="Genomic_DNA"/>
</dbReference>
<reference evidence="1 2" key="1">
    <citation type="journal article" date="2015" name="Stand. Genomic Sci.">
        <title>Genomic Encyclopedia of Bacterial and Archaeal Type Strains, Phase III: the genomes of soil and plant-associated and newly described type strains.</title>
        <authorList>
            <person name="Whitman W.B."/>
            <person name="Woyke T."/>
            <person name="Klenk H.P."/>
            <person name="Zhou Y."/>
            <person name="Lilburn T.G."/>
            <person name="Beck B.J."/>
            <person name="De Vos P."/>
            <person name="Vandamme P."/>
            <person name="Eisen J.A."/>
            <person name="Garrity G."/>
            <person name="Hugenholtz P."/>
            <person name="Kyrpides N.C."/>
        </authorList>
    </citation>
    <scope>NUCLEOTIDE SEQUENCE [LARGE SCALE GENOMIC DNA]</scope>
    <source>
        <strain evidence="1 2">VKM Ac-2541</strain>
    </source>
</reference>
<dbReference type="Proteomes" id="UP000295573">
    <property type="component" value="Unassembled WGS sequence"/>
</dbReference>
<organism evidence="1 2">
    <name type="scientific">Kribbella antiqua</name>
    <dbReference type="NCBI Taxonomy" id="2512217"/>
    <lineage>
        <taxon>Bacteria</taxon>
        <taxon>Bacillati</taxon>
        <taxon>Actinomycetota</taxon>
        <taxon>Actinomycetes</taxon>
        <taxon>Propionibacteriales</taxon>
        <taxon>Kribbellaceae</taxon>
        <taxon>Kribbella</taxon>
    </lineage>
</organism>
<gene>
    <name evidence="1" type="ORF">EV646_12323</name>
</gene>
<evidence type="ECO:0000313" key="1">
    <source>
        <dbReference type="EMBL" id="TCO37636.1"/>
    </source>
</evidence>
<comment type="caution">
    <text evidence="1">The sequence shown here is derived from an EMBL/GenBank/DDBJ whole genome shotgun (WGS) entry which is preliminary data.</text>
</comment>
<evidence type="ECO:0000313" key="2">
    <source>
        <dbReference type="Proteomes" id="UP000295573"/>
    </source>
</evidence>
<proteinExistence type="predicted"/>
<accession>A0A4R2I1T9</accession>
<dbReference type="AlphaFoldDB" id="A0A4R2I1T9"/>
<sequence length="453" mass="50393">MPQGTLADLVSAAIHRATGKVTVVTAKSISDWECGWYTWPSKDVRLALCAILGARTPEELGFYKRRTPSAQRSLSLLELASGDRQAFEALSIPGGRSFTGVEVAAQRSTAEITGHGWLMVDPPDDQLEALNRLDRRSLLIATDPNNQHYVADGRRIASRSDLRAGPQPMAAANVLDDLTVGIIWAITNADTALLADDAQLETSQRRLFRYHGRTASTVTLDEVPHLNPVARHWLGSRFCAQHIARNLKLLWYPPFFWTRDQRGEEATSWLIWSHKFEYLQRTARRFAIMRRGFCIPESEVRASPAYERVMLLLAMSLMEAFGITVELTTDPSFGEVEGFVLASKAIVADWLRGPGLWYVDFCAPKPAYGEIDEHLAAESVIAQPTSGGRLQALAEYLNVPWGWFHARCMELAAAGVDGIAHPRSRLLSTKGLDTAIRYVAYINNLEGVHLARR</sequence>